<protein>
    <submittedName>
        <fullName evidence="2">Uncharacterized protein</fullName>
    </submittedName>
</protein>
<name>A0A9P6HQJ8_9AGAM</name>
<organism evidence="2 3">
    <name type="scientific">Thelephora terrestris</name>
    <dbReference type="NCBI Taxonomy" id="56493"/>
    <lineage>
        <taxon>Eukaryota</taxon>
        <taxon>Fungi</taxon>
        <taxon>Dikarya</taxon>
        <taxon>Basidiomycota</taxon>
        <taxon>Agaricomycotina</taxon>
        <taxon>Agaricomycetes</taxon>
        <taxon>Thelephorales</taxon>
        <taxon>Thelephoraceae</taxon>
        <taxon>Thelephora</taxon>
    </lineage>
</organism>
<dbReference type="OrthoDB" id="10371264at2759"/>
<reference evidence="2" key="1">
    <citation type="journal article" date="2020" name="Nat. Commun.">
        <title>Large-scale genome sequencing of mycorrhizal fungi provides insights into the early evolution of symbiotic traits.</title>
        <authorList>
            <person name="Miyauchi S."/>
            <person name="Kiss E."/>
            <person name="Kuo A."/>
            <person name="Drula E."/>
            <person name="Kohler A."/>
            <person name="Sanchez-Garcia M."/>
            <person name="Morin E."/>
            <person name="Andreopoulos B."/>
            <person name="Barry K.W."/>
            <person name="Bonito G."/>
            <person name="Buee M."/>
            <person name="Carver A."/>
            <person name="Chen C."/>
            <person name="Cichocki N."/>
            <person name="Clum A."/>
            <person name="Culley D."/>
            <person name="Crous P.W."/>
            <person name="Fauchery L."/>
            <person name="Girlanda M."/>
            <person name="Hayes R.D."/>
            <person name="Keri Z."/>
            <person name="LaButti K."/>
            <person name="Lipzen A."/>
            <person name="Lombard V."/>
            <person name="Magnuson J."/>
            <person name="Maillard F."/>
            <person name="Murat C."/>
            <person name="Nolan M."/>
            <person name="Ohm R.A."/>
            <person name="Pangilinan J."/>
            <person name="Pereira M.F."/>
            <person name="Perotto S."/>
            <person name="Peter M."/>
            <person name="Pfister S."/>
            <person name="Riley R."/>
            <person name="Sitrit Y."/>
            <person name="Stielow J.B."/>
            <person name="Szollosi G."/>
            <person name="Zifcakova L."/>
            <person name="Stursova M."/>
            <person name="Spatafora J.W."/>
            <person name="Tedersoo L."/>
            <person name="Vaario L.M."/>
            <person name="Yamada A."/>
            <person name="Yan M."/>
            <person name="Wang P."/>
            <person name="Xu J."/>
            <person name="Bruns T."/>
            <person name="Baldrian P."/>
            <person name="Vilgalys R."/>
            <person name="Dunand C."/>
            <person name="Henrissat B."/>
            <person name="Grigoriev I.V."/>
            <person name="Hibbett D."/>
            <person name="Nagy L.G."/>
            <person name="Martin F.M."/>
        </authorList>
    </citation>
    <scope>NUCLEOTIDE SEQUENCE</scope>
    <source>
        <strain evidence="2">UH-Tt-Lm1</strain>
    </source>
</reference>
<dbReference type="AlphaFoldDB" id="A0A9P6HQJ8"/>
<comment type="caution">
    <text evidence="2">The sequence shown here is derived from an EMBL/GenBank/DDBJ whole genome shotgun (WGS) entry which is preliminary data.</text>
</comment>
<reference evidence="2" key="2">
    <citation type="submission" date="2020-11" db="EMBL/GenBank/DDBJ databases">
        <authorList>
            <consortium name="DOE Joint Genome Institute"/>
            <person name="Kuo A."/>
            <person name="Miyauchi S."/>
            <person name="Kiss E."/>
            <person name="Drula E."/>
            <person name="Kohler A."/>
            <person name="Sanchez-Garcia M."/>
            <person name="Andreopoulos B."/>
            <person name="Barry K.W."/>
            <person name="Bonito G."/>
            <person name="Buee M."/>
            <person name="Carver A."/>
            <person name="Chen C."/>
            <person name="Cichocki N."/>
            <person name="Clum A."/>
            <person name="Culley D."/>
            <person name="Crous P.W."/>
            <person name="Fauchery L."/>
            <person name="Girlanda M."/>
            <person name="Hayes R."/>
            <person name="Keri Z."/>
            <person name="Labutti K."/>
            <person name="Lipzen A."/>
            <person name="Lombard V."/>
            <person name="Magnuson J."/>
            <person name="Maillard F."/>
            <person name="Morin E."/>
            <person name="Murat C."/>
            <person name="Nolan M."/>
            <person name="Ohm R."/>
            <person name="Pangilinan J."/>
            <person name="Pereira M."/>
            <person name="Perotto S."/>
            <person name="Peter M."/>
            <person name="Riley R."/>
            <person name="Sitrit Y."/>
            <person name="Stielow B."/>
            <person name="Szollosi G."/>
            <person name="Zifcakova L."/>
            <person name="Stursova M."/>
            <person name="Spatafora J.W."/>
            <person name="Tedersoo L."/>
            <person name="Vaario L.-M."/>
            <person name="Yamada A."/>
            <person name="Yan M."/>
            <person name="Wang P."/>
            <person name="Xu J."/>
            <person name="Bruns T."/>
            <person name="Baldrian P."/>
            <person name="Vilgalys R."/>
            <person name="Henrissat B."/>
            <person name="Grigoriev I.V."/>
            <person name="Hibbett D."/>
            <person name="Nagy L.G."/>
            <person name="Martin F.M."/>
        </authorList>
    </citation>
    <scope>NUCLEOTIDE SEQUENCE</scope>
    <source>
        <strain evidence="2">UH-Tt-Lm1</strain>
    </source>
</reference>
<evidence type="ECO:0000313" key="3">
    <source>
        <dbReference type="Proteomes" id="UP000736335"/>
    </source>
</evidence>
<dbReference type="Proteomes" id="UP000736335">
    <property type="component" value="Unassembled WGS sequence"/>
</dbReference>
<keyword evidence="3" id="KW-1185">Reference proteome</keyword>
<keyword evidence="1" id="KW-0732">Signal</keyword>
<evidence type="ECO:0000313" key="2">
    <source>
        <dbReference type="EMBL" id="KAF9792939.1"/>
    </source>
</evidence>
<sequence length="125" mass="13865">MHSLFMLLLFFIAQIAAAEGLVHGRYPRFNHADNPNIQWMMNSVRHTRHGPIYRSVPDPTPNSQVASAFDLNALRDPTFMSKALISIVLLAYFAIALGRKSRSPGLEATKFSTCCESSCANHSEA</sequence>
<gene>
    <name evidence="2" type="ORF">BJ322DRAFT_1016571</name>
</gene>
<dbReference type="EMBL" id="WIUZ02000001">
    <property type="protein sequence ID" value="KAF9792939.1"/>
    <property type="molecule type" value="Genomic_DNA"/>
</dbReference>
<proteinExistence type="predicted"/>
<feature type="chain" id="PRO_5040173344" evidence="1">
    <location>
        <begin position="19"/>
        <end position="125"/>
    </location>
</feature>
<accession>A0A9P6HQJ8</accession>
<feature type="signal peptide" evidence="1">
    <location>
        <begin position="1"/>
        <end position="18"/>
    </location>
</feature>
<evidence type="ECO:0000256" key="1">
    <source>
        <dbReference type="SAM" id="SignalP"/>
    </source>
</evidence>